<name>A0ABM8IKW9_9FIRM</name>
<dbReference type="PROSITE" id="PS50995">
    <property type="entry name" value="HTH_MARR_2"/>
    <property type="match status" value="1"/>
</dbReference>
<sequence>MDNQEINDVAKIFGHLIRSHLSIVKRVLEEEGLCPSQPGIIHVLSQCHQATQVELANKLNVTPATISAMLKRMERDGLIERQRSLTDQRVTYVCLTESGIEQAKVVNEIFRELNFRAFGNFSKDEIDQAKFIFRKLLGNLQD</sequence>
<dbReference type="SMART" id="SM00347">
    <property type="entry name" value="HTH_MARR"/>
    <property type="match status" value="1"/>
</dbReference>
<protein>
    <recommendedName>
        <fullName evidence="4">HTH marR-type domain-containing protein</fullName>
    </recommendedName>
</protein>
<gene>
    <name evidence="5" type="ORF">T23_20200</name>
</gene>
<dbReference type="Proteomes" id="UP001432099">
    <property type="component" value="Chromosome"/>
</dbReference>
<dbReference type="InterPro" id="IPR023187">
    <property type="entry name" value="Tscrpt_reg_MarR-type_CS"/>
</dbReference>
<dbReference type="PROSITE" id="PS01117">
    <property type="entry name" value="HTH_MARR_1"/>
    <property type="match status" value="1"/>
</dbReference>
<accession>A0ABM8IKW9</accession>
<organism evidence="5 6">
    <name type="scientific">Turicibacter faecis</name>
    <dbReference type="NCBI Taxonomy" id="2963365"/>
    <lineage>
        <taxon>Bacteria</taxon>
        <taxon>Bacillati</taxon>
        <taxon>Bacillota</taxon>
        <taxon>Erysipelotrichia</taxon>
        <taxon>Erysipelotrichales</taxon>
        <taxon>Turicibacteraceae</taxon>
        <taxon>Turicibacter</taxon>
    </lineage>
</organism>
<dbReference type="EMBL" id="AP028127">
    <property type="protein sequence ID" value="BEH91918.1"/>
    <property type="molecule type" value="Genomic_DNA"/>
</dbReference>
<feature type="domain" description="HTH marR-type" evidence="4">
    <location>
        <begin position="1"/>
        <end position="138"/>
    </location>
</feature>
<dbReference type="CDD" id="cd00090">
    <property type="entry name" value="HTH_ARSR"/>
    <property type="match status" value="1"/>
</dbReference>
<dbReference type="Gene3D" id="1.10.10.10">
    <property type="entry name" value="Winged helix-like DNA-binding domain superfamily/Winged helix DNA-binding domain"/>
    <property type="match status" value="1"/>
</dbReference>
<dbReference type="PANTHER" id="PTHR42756:SF1">
    <property type="entry name" value="TRANSCRIPTIONAL REPRESSOR OF EMRAB OPERON"/>
    <property type="match status" value="1"/>
</dbReference>
<evidence type="ECO:0000256" key="2">
    <source>
        <dbReference type="ARBA" id="ARBA00023125"/>
    </source>
</evidence>
<dbReference type="Pfam" id="PF01047">
    <property type="entry name" value="MarR"/>
    <property type="match status" value="1"/>
</dbReference>
<dbReference type="RefSeq" id="WP_338506643.1">
    <property type="nucleotide sequence ID" value="NZ_AP028127.1"/>
</dbReference>
<dbReference type="InterPro" id="IPR036388">
    <property type="entry name" value="WH-like_DNA-bd_sf"/>
</dbReference>
<evidence type="ECO:0000313" key="6">
    <source>
        <dbReference type="Proteomes" id="UP001432099"/>
    </source>
</evidence>
<dbReference type="SMART" id="SM00419">
    <property type="entry name" value="HTH_CRP"/>
    <property type="match status" value="1"/>
</dbReference>
<keyword evidence="1" id="KW-0805">Transcription regulation</keyword>
<reference evidence="5" key="1">
    <citation type="journal article" date="2024" name="Int. J. Syst. Evol. Microbiol.">
        <title>Turicibacter faecis sp. nov., isolated from faeces of heart failure mouse model.</title>
        <authorList>
            <person name="Imamura Y."/>
            <person name="Motooka D."/>
            <person name="Nakajima Y."/>
            <person name="Ito S."/>
            <person name="Kitakaze M."/>
            <person name="Iida T."/>
            <person name="Nakamura S."/>
        </authorList>
    </citation>
    <scope>NUCLEOTIDE SEQUENCE</scope>
    <source>
        <strain evidence="5">TC023</strain>
    </source>
</reference>
<evidence type="ECO:0000256" key="1">
    <source>
        <dbReference type="ARBA" id="ARBA00023015"/>
    </source>
</evidence>
<evidence type="ECO:0000313" key="5">
    <source>
        <dbReference type="EMBL" id="BEH91918.1"/>
    </source>
</evidence>
<dbReference type="PRINTS" id="PR00598">
    <property type="entry name" value="HTHMARR"/>
</dbReference>
<dbReference type="InterPro" id="IPR011991">
    <property type="entry name" value="ArsR-like_HTH"/>
</dbReference>
<dbReference type="InterPro" id="IPR036390">
    <property type="entry name" value="WH_DNA-bd_sf"/>
</dbReference>
<dbReference type="InterPro" id="IPR000835">
    <property type="entry name" value="HTH_MarR-typ"/>
</dbReference>
<evidence type="ECO:0000259" key="4">
    <source>
        <dbReference type="PROSITE" id="PS50995"/>
    </source>
</evidence>
<dbReference type="SUPFAM" id="SSF46785">
    <property type="entry name" value="Winged helix' DNA-binding domain"/>
    <property type="match status" value="1"/>
</dbReference>
<dbReference type="PANTHER" id="PTHR42756">
    <property type="entry name" value="TRANSCRIPTIONAL REGULATOR, MARR"/>
    <property type="match status" value="1"/>
</dbReference>
<keyword evidence="3" id="KW-0804">Transcription</keyword>
<keyword evidence="6" id="KW-1185">Reference proteome</keyword>
<evidence type="ECO:0000256" key="3">
    <source>
        <dbReference type="ARBA" id="ARBA00023163"/>
    </source>
</evidence>
<proteinExistence type="predicted"/>
<keyword evidence="2" id="KW-0238">DNA-binding</keyword>
<dbReference type="InterPro" id="IPR012318">
    <property type="entry name" value="HTH_CRP"/>
</dbReference>